<evidence type="ECO:0000313" key="2">
    <source>
        <dbReference type="EMBL" id="CRY96686.1"/>
    </source>
</evidence>
<evidence type="ECO:0000256" key="1">
    <source>
        <dbReference type="SAM" id="MobiDB-lite"/>
    </source>
</evidence>
<protein>
    <recommendedName>
        <fullName evidence="3">Replication protein</fullName>
    </recommendedName>
</protein>
<sequence>MRIWTVYRHGLTAGTPPGKNDHMRTPRGESGGWSKSSTRNNTRFLYSVDERALTGHGFALSLTLRECPPTSDDWHKIRRGFEWRMRRMGMVRMHWLTEWQRRGVPHMHAAIWFDEGLAQRDPFAVLTIRQHWLAVAGLYGAGEKGQNIAHITDAMGWFKYLAKHAVRGLNHYQRSADNIPEGWTKTGRMWGKLGDWPIAPVRKFYLDDEGHFKARRVIRGYARAITRQEFQLGRSPVSRLMWARNLLKCGDRGQSSLRGLNDWAEADKITAPLLLWLVSEGHEVDVRQPAIDGASGEAGVGAAHGDALPEAAARSGAC</sequence>
<organism evidence="2">
    <name type="scientific">uncultured prokaryote</name>
    <dbReference type="NCBI Taxonomy" id="198431"/>
    <lineage>
        <taxon>unclassified sequences</taxon>
        <taxon>environmental samples</taxon>
    </lineage>
</organism>
<accession>A0A0H5Q3P5</accession>
<evidence type="ECO:0008006" key="3">
    <source>
        <dbReference type="Google" id="ProtNLM"/>
    </source>
</evidence>
<dbReference type="EMBL" id="LN853787">
    <property type="protein sequence ID" value="CRY96686.1"/>
    <property type="molecule type" value="Genomic_DNA"/>
</dbReference>
<dbReference type="AlphaFoldDB" id="A0A0H5Q3P5"/>
<feature type="region of interest" description="Disordered" evidence="1">
    <location>
        <begin position="14"/>
        <end position="37"/>
    </location>
</feature>
<proteinExistence type="predicted"/>
<reference evidence="2" key="1">
    <citation type="submission" date="2015-06" db="EMBL/GenBank/DDBJ databases">
        <authorList>
            <person name="Joergensen T."/>
        </authorList>
    </citation>
    <scope>NUCLEOTIDE SEQUENCE</scope>
    <source>
        <strain evidence="2">RGFK1214</strain>
    </source>
</reference>
<reference evidence="2" key="2">
    <citation type="submission" date="2015-07" db="EMBL/GenBank/DDBJ databases">
        <title>Plasmids, circular viruses and viroids from rat gut.</title>
        <authorList>
            <person name="Jorgensen T.J."/>
            <person name="Hansen M.A."/>
            <person name="Xu Z."/>
            <person name="Tabak M.A."/>
            <person name="Sorensen S.J."/>
            <person name="Hansen L.H."/>
        </authorList>
    </citation>
    <scope>NUCLEOTIDE SEQUENCE</scope>
    <source>
        <strain evidence="2">RGFK1214</strain>
    </source>
</reference>
<name>A0A0H5Q3P5_9ZZZZ</name>